<evidence type="ECO:0000313" key="15">
    <source>
        <dbReference type="Proteomes" id="UP000231658"/>
    </source>
</evidence>
<sequence length="543" mass="59755">MSGFVDALKNLGPQRLAVVGGVILALVAFFIYLMTRIGTPQMELLYSNLSADDSQQIVGILSREEVPYDVAKEGTEIYVKSDQVGPMRLKIAENGLPTGGSVGYEVFDNADAIGSTNFQQNVNLVRALEGELARTIRSIGNVKAARVHLVLPRRELFSRERQKPSASVVLKMLNAERLTKEQISAVQHLVASAVPDLKPDRISIVDDKGALLAKGFDQPGNADKAQEIEHQRLQKQEAIARRIEGLIERTVGFGKVRAQVAADMDFSRVTSVEEEYDPEGQVVRSSSTLEENEQSNESENDMAVTVGNNLPDAQDQGNSATAGSSANRTQETVNYEISKKIINRVRETAVVNRLSVAVLVDGVYTRDEEGNVTYEARSQEEMDQISTLVKSAIGFTDDRDRVDVINMRFAAIEQIDDTEEIVFWIFTKPELMHYAEMVVLGFVALLVILLVVRPLIKRVFEQQAAAEAAALAEAEQEALAGPAGVPVPSDTVADEDDSFEELIDIDRVEGRVKASSVKKVGEIVEKHPEEALAIIRNWMYQEG</sequence>
<feature type="compositionally biased region" description="Acidic residues" evidence="10">
    <location>
        <begin position="290"/>
        <end position="300"/>
    </location>
</feature>
<dbReference type="STRING" id="1867952.MTBPR1_70103"/>
<dbReference type="Proteomes" id="UP000231658">
    <property type="component" value="Unassembled WGS sequence"/>
</dbReference>
<comment type="subcellular location">
    <subcellularLocation>
        <location evidence="1 9">Bacterial flagellum basal body</location>
    </subcellularLocation>
    <subcellularLocation>
        <location evidence="2">Cell membrane</location>
        <topology evidence="2">Multi-pass membrane protein</topology>
    </subcellularLocation>
</comment>
<name>A0A1C3RKS6_9PROT</name>
<accession>A0A1C3RKS6</accession>
<dbReference type="InterPro" id="IPR043427">
    <property type="entry name" value="YscJ/FliF"/>
</dbReference>
<dbReference type="PRINTS" id="PR01009">
    <property type="entry name" value="FLGMRINGFLIF"/>
</dbReference>
<comment type="function">
    <text evidence="9">The M ring may be actively involved in energy transduction.</text>
</comment>
<keyword evidence="6 11" id="KW-1133">Transmembrane helix</keyword>
<dbReference type="PANTHER" id="PTHR30046:SF0">
    <property type="entry name" value="FLAGELLAR M-RING PROTEIN"/>
    <property type="match status" value="1"/>
</dbReference>
<feature type="domain" description="Flagellar M-ring N-terminal" evidence="12">
    <location>
        <begin position="39"/>
        <end position="213"/>
    </location>
</feature>
<keyword evidence="14" id="KW-0966">Cell projection</keyword>
<dbReference type="RefSeq" id="WP_069189837.1">
    <property type="nucleotide sequence ID" value="NZ_FLYE01000046.1"/>
</dbReference>
<dbReference type="InterPro" id="IPR006182">
    <property type="entry name" value="FliF_N_dom"/>
</dbReference>
<dbReference type="GO" id="GO:0009431">
    <property type="term" value="C:bacterial-type flagellum basal body, MS ring"/>
    <property type="evidence" value="ECO:0007669"/>
    <property type="project" value="InterPro"/>
</dbReference>
<evidence type="ECO:0000259" key="13">
    <source>
        <dbReference type="Pfam" id="PF08345"/>
    </source>
</evidence>
<dbReference type="Pfam" id="PF01514">
    <property type="entry name" value="YscJ_FliF"/>
    <property type="match status" value="1"/>
</dbReference>
<dbReference type="InterPro" id="IPR013556">
    <property type="entry name" value="Flag_M-ring_C"/>
</dbReference>
<evidence type="ECO:0000256" key="11">
    <source>
        <dbReference type="SAM" id="Phobius"/>
    </source>
</evidence>
<dbReference type="NCBIfam" id="TIGR00206">
    <property type="entry name" value="fliF"/>
    <property type="match status" value="1"/>
</dbReference>
<dbReference type="GO" id="GO:0005886">
    <property type="term" value="C:plasma membrane"/>
    <property type="evidence" value="ECO:0007669"/>
    <property type="project" value="UniProtKB-SubCell"/>
</dbReference>
<dbReference type="EMBL" id="FLYE01000046">
    <property type="protein sequence ID" value="SCA57831.1"/>
    <property type="molecule type" value="Genomic_DNA"/>
</dbReference>
<dbReference type="GO" id="GO:0071973">
    <property type="term" value="P:bacterial-type flagellum-dependent cell motility"/>
    <property type="evidence" value="ECO:0007669"/>
    <property type="project" value="InterPro"/>
</dbReference>
<evidence type="ECO:0000256" key="10">
    <source>
        <dbReference type="SAM" id="MobiDB-lite"/>
    </source>
</evidence>
<keyword evidence="14" id="KW-0282">Flagellum</keyword>
<dbReference type="Gene3D" id="3.30.300.30">
    <property type="match status" value="1"/>
</dbReference>
<dbReference type="GO" id="GO:0003774">
    <property type="term" value="F:cytoskeletal motor activity"/>
    <property type="evidence" value="ECO:0007669"/>
    <property type="project" value="InterPro"/>
</dbReference>
<evidence type="ECO:0000256" key="6">
    <source>
        <dbReference type="ARBA" id="ARBA00022989"/>
    </source>
</evidence>
<keyword evidence="8 9" id="KW-0975">Bacterial flagellum</keyword>
<keyword evidence="14" id="KW-0969">Cilium</keyword>
<comment type="similarity">
    <text evidence="3 9">Belongs to the FliF family.</text>
</comment>
<gene>
    <name evidence="14" type="ORF">MTBPR1_70103</name>
</gene>
<keyword evidence="15" id="KW-1185">Reference proteome</keyword>
<feature type="region of interest" description="Disordered" evidence="10">
    <location>
        <begin position="271"/>
        <end position="329"/>
    </location>
</feature>
<reference evidence="14 15" key="1">
    <citation type="submission" date="2016-07" db="EMBL/GenBank/DDBJ databases">
        <authorList>
            <person name="Lefevre C.T."/>
        </authorList>
    </citation>
    <scope>NUCLEOTIDE SEQUENCE [LARGE SCALE GENOMIC DNA]</scope>
    <source>
        <strain evidence="14">PR1</strain>
    </source>
</reference>
<evidence type="ECO:0000256" key="3">
    <source>
        <dbReference type="ARBA" id="ARBA00007971"/>
    </source>
</evidence>
<evidence type="ECO:0000256" key="4">
    <source>
        <dbReference type="ARBA" id="ARBA00022475"/>
    </source>
</evidence>
<dbReference type="InterPro" id="IPR000067">
    <property type="entry name" value="FlgMring_FliF"/>
</dbReference>
<feature type="domain" description="Flagellar M-ring C-terminal" evidence="13">
    <location>
        <begin position="248"/>
        <end position="409"/>
    </location>
</feature>
<evidence type="ECO:0000256" key="7">
    <source>
        <dbReference type="ARBA" id="ARBA00023136"/>
    </source>
</evidence>
<dbReference type="OrthoDB" id="9807026at2"/>
<evidence type="ECO:0000259" key="12">
    <source>
        <dbReference type="Pfam" id="PF01514"/>
    </source>
</evidence>
<dbReference type="AlphaFoldDB" id="A0A1C3RKS6"/>
<dbReference type="PIRSF" id="PIRSF004862">
    <property type="entry name" value="FliF"/>
    <property type="match status" value="1"/>
</dbReference>
<keyword evidence="5 11" id="KW-0812">Transmembrane</keyword>
<feature type="transmembrane region" description="Helical" evidence="11">
    <location>
        <begin position="431"/>
        <end position="452"/>
    </location>
</feature>
<evidence type="ECO:0000256" key="2">
    <source>
        <dbReference type="ARBA" id="ARBA00004651"/>
    </source>
</evidence>
<evidence type="ECO:0000256" key="9">
    <source>
        <dbReference type="PIRNR" id="PIRNR004862"/>
    </source>
</evidence>
<feature type="compositionally biased region" description="Polar residues" evidence="10">
    <location>
        <begin position="315"/>
        <end position="329"/>
    </location>
</feature>
<evidence type="ECO:0000313" key="14">
    <source>
        <dbReference type="EMBL" id="SCA57831.1"/>
    </source>
</evidence>
<proteinExistence type="inferred from homology"/>
<keyword evidence="4" id="KW-1003">Cell membrane</keyword>
<organism evidence="14 15">
    <name type="scientific">Candidatus Terasakiella magnetica</name>
    <dbReference type="NCBI Taxonomy" id="1867952"/>
    <lineage>
        <taxon>Bacteria</taxon>
        <taxon>Pseudomonadati</taxon>
        <taxon>Pseudomonadota</taxon>
        <taxon>Alphaproteobacteria</taxon>
        <taxon>Rhodospirillales</taxon>
        <taxon>Terasakiellaceae</taxon>
        <taxon>Terasakiella</taxon>
    </lineage>
</organism>
<evidence type="ECO:0000256" key="5">
    <source>
        <dbReference type="ARBA" id="ARBA00022692"/>
    </source>
</evidence>
<dbReference type="PANTHER" id="PTHR30046">
    <property type="entry name" value="FLAGELLAR M-RING PROTEIN"/>
    <property type="match status" value="1"/>
</dbReference>
<dbReference type="Pfam" id="PF08345">
    <property type="entry name" value="YscJ_FliF_C"/>
    <property type="match status" value="1"/>
</dbReference>
<feature type="transmembrane region" description="Helical" evidence="11">
    <location>
        <begin position="16"/>
        <end position="34"/>
    </location>
</feature>
<dbReference type="InterPro" id="IPR045851">
    <property type="entry name" value="AMP-bd_C_sf"/>
</dbReference>
<protein>
    <recommendedName>
        <fullName evidence="9">Flagellar M-ring protein</fullName>
    </recommendedName>
</protein>
<evidence type="ECO:0000256" key="1">
    <source>
        <dbReference type="ARBA" id="ARBA00004117"/>
    </source>
</evidence>
<evidence type="ECO:0000256" key="8">
    <source>
        <dbReference type="ARBA" id="ARBA00023143"/>
    </source>
</evidence>
<keyword evidence="7 11" id="KW-0472">Membrane</keyword>